<name>Q4RUU5_TETNG</name>
<protein>
    <submittedName>
        <fullName evidence="1">Chromosome 12 SCAF14993, whole genome shotgun sequence</fullName>
    </submittedName>
</protein>
<organism evidence="1">
    <name type="scientific">Tetraodon nigroviridis</name>
    <name type="common">Spotted green pufferfish</name>
    <name type="synonym">Chelonodon nigroviridis</name>
    <dbReference type="NCBI Taxonomy" id="99883"/>
    <lineage>
        <taxon>Eukaryota</taxon>
        <taxon>Metazoa</taxon>
        <taxon>Chordata</taxon>
        <taxon>Craniata</taxon>
        <taxon>Vertebrata</taxon>
        <taxon>Euteleostomi</taxon>
        <taxon>Actinopterygii</taxon>
        <taxon>Neopterygii</taxon>
        <taxon>Teleostei</taxon>
        <taxon>Neoteleostei</taxon>
        <taxon>Acanthomorphata</taxon>
        <taxon>Eupercaria</taxon>
        <taxon>Tetraodontiformes</taxon>
        <taxon>Tetradontoidea</taxon>
        <taxon>Tetraodontidae</taxon>
        <taxon>Tetraodon</taxon>
    </lineage>
</organism>
<dbReference type="KEGG" id="tng:GSTEN00028638G001"/>
<dbReference type="OrthoDB" id="8848154at2759"/>
<evidence type="ECO:0000313" key="1">
    <source>
        <dbReference type="EMBL" id="CAG07837.1"/>
    </source>
</evidence>
<dbReference type="EMBL" id="CAAE01014993">
    <property type="protein sequence ID" value="CAG07837.1"/>
    <property type="molecule type" value="Genomic_DNA"/>
</dbReference>
<dbReference type="AlphaFoldDB" id="Q4RUU5"/>
<sequence>MSVGGGGTRGFYFNTVLSLARSLAAHRFAPIEKVRSKKANDPNAVDTWSNRAVKSASALSVA</sequence>
<accession>Q4RUU5</accession>
<reference evidence="1" key="1">
    <citation type="journal article" date="2004" name="Nature">
        <title>Genome duplication in the teleost fish Tetraodon nigroviridis reveals the early vertebrate proto-karyotype.</title>
        <authorList>
            <person name="Jaillon O."/>
            <person name="Aury J.-M."/>
            <person name="Brunet F."/>
            <person name="Petit J.-L."/>
            <person name="Stange-Thomann N."/>
            <person name="Mauceli E."/>
            <person name="Bouneau L."/>
            <person name="Fischer C."/>
            <person name="Ozouf-Costaz C."/>
            <person name="Bernot A."/>
            <person name="Nicaud S."/>
            <person name="Jaffe D."/>
            <person name="Fisher S."/>
            <person name="Lutfalla G."/>
            <person name="Dossat C."/>
            <person name="Segurens B."/>
            <person name="Dasilva C."/>
            <person name="Salanoubat M."/>
            <person name="Levy M."/>
            <person name="Boudet N."/>
            <person name="Castellano S."/>
            <person name="Anthouard V."/>
            <person name="Jubin C."/>
            <person name="Castelli V."/>
            <person name="Katinka M."/>
            <person name="Vacherie B."/>
            <person name="Biemont C."/>
            <person name="Skalli Z."/>
            <person name="Cattolico L."/>
            <person name="Poulain J."/>
            <person name="De Berardinis V."/>
            <person name="Cruaud C."/>
            <person name="Duprat S."/>
            <person name="Brottier P."/>
            <person name="Coutanceau J.-P."/>
            <person name="Gouzy J."/>
            <person name="Parra G."/>
            <person name="Lardier G."/>
            <person name="Chapple C."/>
            <person name="McKernan K.J."/>
            <person name="McEwan P."/>
            <person name="Bosak S."/>
            <person name="Kellis M."/>
            <person name="Volff J.-N."/>
            <person name="Guigo R."/>
            <person name="Zody M.C."/>
            <person name="Mesirov J."/>
            <person name="Lindblad-Toh K."/>
            <person name="Birren B."/>
            <person name="Nusbaum C."/>
            <person name="Kahn D."/>
            <person name="Robinson-Rechavi M."/>
            <person name="Laudet V."/>
            <person name="Schachter V."/>
            <person name="Quetier F."/>
            <person name="Saurin W."/>
            <person name="Scarpelli C."/>
            <person name="Wincker P."/>
            <person name="Lander E.S."/>
            <person name="Weissenbach J."/>
            <person name="Roest Crollius H."/>
        </authorList>
    </citation>
    <scope>NUCLEOTIDE SEQUENCE [LARGE SCALE GENOMIC DNA]</scope>
</reference>
<gene>
    <name evidence="1" type="ORF">GSTENG00028638001</name>
</gene>
<reference evidence="1" key="2">
    <citation type="submission" date="2004-02" db="EMBL/GenBank/DDBJ databases">
        <authorList>
            <consortium name="Genoscope"/>
            <consortium name="Whitehead Institute Centre for Genome Research"/>
        </authorList>
    </citation>
    <scope>NUCLEOTIDE SEQUENCE</scope>
</reference>
<proteinExistence type="predicted"/>